<dbReference type="Pfam" id="PF01869">
    <property type="entry name" value="BcrAD_BadFG"/>
    <property type="match status" value="1"/>
</dbReference>
<sequence>MGLDAGGTSTRAVVLDPGGRRLGVGRAGGANPNSHPPEQAADQIRQALCAALDEIDPAGISAGVLGMAGSSKLTDPAVADLFESAWRAAGLRCPLRVVTDCEAAFAAGTPAPSGTVLVAGTGSIAARIEDRQMVGSVGGYGWLLGDEGSAFWLGREAVRATLAALLPAPATTGTAPGEGGATSGELGELAWSVLGQALDMTTRVADLPPAERETSWKRLITAVNAEAPIRLARFAPLVSAAVLAGDPAAEAIVTRAAQLLADTALAARTPGEDTPVVLVGSLVEPGNPVGDRLRVELAARCPGEVHTVTDASTGSAWLAALSVLGPAAPRPK</sequence>
<keyword evidence="4" id="KW-1185">Reference proteome</keyword>
<protein>
    <submittedName>
        <fullName evidence="3">BadF-type ATPase</fullName>
    </submittedName>
</protein>
<evidence type="ECO:0000259" key="2">
    <source>
        <dbReference type="Pfam" id="PF01869"/>
    </source>
</evidence>
<evidence type="ECO:0000313" key="3">
    <source>
        <dbReference type="EMBL" id="MCP2164769.1"/>
    </source>
</evidence>
<dbReference type="CDD" id="cd24007">
    <property type="entry name" value="ASKHA_NBD_eukNAGK-like"/>
    <property type="match status" value="1"/>
</dbReference>
<evidence type="ECO:0000256" key="1">
    <source>
        <dbReference type="SAM" id="MobiDB-lite"/>
    </source>
</evidence>
<evidence type="ECO:0000313" key="4">
    <source>
        <dbReference type="Proteomes" id="UP001206128"/>
    </source>
</evidence>
<dbReference type="EMBL" id="JAMTCK010000003">
    <property type="protein sequence ID" value="MCP2164769.1"/>
    <property type="molecule type" value="Genomic_DNA"/>
</dbReference>
<dbReference type="PANTHER" id="PTHR43190:SF3">
    <property type="entry name" value="N-ACETYL-D-GLUCOSAMINE KINASE"/>
    <property type="match status" value="1"/>
</dbReference>
<dbReference type="Gene3D" id="3.30.420.40">
    <property type="match status" value="2"/>
</dbReference>
<feature type="domain" description="ATPase BadF/BadG/BcrA/BcrD type" evidence="2">
    <location>
        <begin position="2"/>
        <end position="284"/>
    </location>
</feature>
<organism evidence="3 4">
    <name type="scientific">Goodfellowiella coeruleoviolacea</name>
    <dbReference type="NCBI Taxonomy" id="334858"/>
    <lineage>
        <taxon>Bacteria</taxon>
        <taxon>Bacillati</taxon>
        <taxon>Actinomycetota</taxon>
        <taxon>Actinomycetes</taxon>
        <taxon>Pseudonocardiales</taxon>
        <taxon>Pseudonocardiaceae</taxon>
        <taxon>Goodfellowiella</taxon>
    </lineage>
</organism>
<dbReference type="SUPFAM" id="SSF53067">
    <property type="entry name" value="Actin-like ATPase domain"/>
    <property type="match status" value="2"/>
</dbReference>
<dbReference type="InterPro" id="IPR043129">
    <property type="entry name" value="ATPase_NBD"/>
</dbReference>
<dbReference type="PANTHER" id="PTHR43190">
    <property type="entry name" value="N-ACETYL-D-GLUCOSAMINE KINASE"/>
    <property type="match status" value="1"/>
</dbReference>
<name>A0AAE3GCB2_9PSEU</name>
<dbReference type="InterPro" id="IPR052519">
    <property type="entry name" value="Euk-type_GlcNAc_Kinase"/>
</dbReference>
<dbReference type="Proteomes" id="UP001206128">
    <property type="component" value="Unassembled WGS sequence"/>
</dbReference>
<feature type="region of interest" description="Disordered" evidence="1">
    <location>
        <begin position="1"/>
        <end position="40"/>
    </location>
</feature>
<proteinExistence type="predicted"/>
<comment type="caution">
    <text evidence="3">The sequence shown here is derived from an EMBL/GenBank/DDBJ whole genome shotgun (WGS) entry which is preliminary data.</text>
</comment>
<gene>
    <name evidence="3" type="ORF">LX83_001609</name>
</gene>
<reference evidence="3" key="1">
    <citation type="submission" date="2022-06" db="EMBL/GenBank/DDBJ databases">
        <title>Genomic Encyclopedia of Archaeal and Bacterial Type Strains, Phase II (KMG-II): from individual species to whole genera.</title>
        <authorList>
            <person name="Goeker M."/>
        </authorList>
    </citation>
    <scope>NUCLEOTIDE SEQUENCE</scope>
    <source>
        <strain evidence="3">DSM 43935</strain>
    </source>
</reference>
<accession>A0AAE3GCB2</accession>
<dbReference type="AlphaFoldDB" id="A0AAE3GCB2"/>
<dbReference type="InterPro" id="IPR002731">
    <property type="entry name" value="ATPase_BadF"/>
</dbReference>